<feature type="compositionally biased region" description="Polar residues" evidence="1">
    <location>
        <begin position="30"/>
        <end position="39"/>
    </location>
</feature>
<dbReference type="AlphaFoldDB" id="A0A843X7R0"/>
<evidence type="ECO:0000256" key="1">
    <source>
        <dbReference type="SAM" id="MobiDB-lite"/>
    </source>
</evidence>
<evidence type="ECO:0000313" key="3">
    <source>
        <dbReference type="Proteomes" id="UP000652761"/>
    </source>
</evidence>
<protein>
    <submittedName>
        <fullName evidence="2">Uncharacterized protein</fullName>
    </submittedName>
</protein>
<comment type="caution">
    <text evidence="2">The sequence shown here is derived from an EMBL/GenBank/DDBJ whole genome shotgun (WGS) entry which is preliminary data.</text>
</comment>
<organism evidence="2 3">
    <name type="scientific">Colocasia esculenta</name>
    <name type="common">Wild taro</name>
    <name type="synonym">Arum esculentum</name>
    <dbReference type="NCBI Taxonomy" id="4460"/>
    <lineage>
        <taxon>Eukaryota</taxon>
        <taxon>Viridiplantae</taxon>
        <taxon>Streptophyta</taxon>
        <taxon>Embryophyta</taxon>
        <taxon>Tracheophyta</taxon>
        <taxon>Spermatophyta</taxon>
        <taxon>Magnoliopsida</taxon>
        <taxon>Liliopsida</taxon>
        <taxon>Araceae</taxon>
        <taxon>Aroideae</taxon>
        <taxon>Colocasieae</taxon>
        <taxon>Colocasia</taxon>
    </lineage>
</organism>
<reference evidence="2" key="1">
    <citation type="submission" date="2017-07" db="EMBL/GenBank/DDBJ databases">
        <title>Taro Niue Genome Assembly and Annotation.</title>
        <authorList>
            <person name="Atibalentja N."/>
            <person name="Keating K."/>
            <person name="Fields C.J."/>
        </authorList>
    </citation>
    <scope>NUCLEOTIDE SEQUENCE</scope>
    <source>
        <strain evidence="2">Niue_2</strain>
        <tissue evidence="2">Leaf</tissue>
    </source>
</reference>
<dbReference type="EMBL" id="NMUH01005959">
    <property type="protein sequence ID" value="MQM14100.1"/>
    <property type="molecule type" value="Genomic_DNA"/>
</dbReference>
<feature type="region of interest" description="Disordered" evidence="1">
    <location>
        <begin position="22"/>
        <end position="57"/>
    </location>
</feature>
<proteinExistence type="predicted"/>
<keyword evidence="3" id="KW-1185">Reference proteome</keyword>
<gene>
    <name evidence="2" type="ORF">Taro_047027</name>
</gene>
<sequence>MRGCGMAGLAEEKIMYAGRISGGSLGSRSCKPSPTASFPSRSRRSVGAAGGGAVTGDSNGDLVSAYAHVGTQASLQRLWRCVVEFFLVVIQ</sequence>
<name>A0A843X7R0_COLES</name>
<evidence type="ECO:0000313" key="2">
    <source>
        <dbReference type="EMBL" id="MQM14100.1"/>
    </source>
</evidence>
<accession>A0A843X7R0</accession>
<dbReference type="Proteomes" id="UP000652761">
    <property type="component" value="Unassembled WGS sequence"/>
</dbReference>